<feature type="domain" description="DEAD-box RNA helicase Q" evidence="12">
    <location>
        <begin position="1"/>
        <end position="29"/>
    </location>
</feature>
<dbReference type="PROSITE" id="PS51194">
    <property type="entry name" value="HELICASE_CTER"/>
    <property type="match status" value="1"/>
</dbReference>
<dbReference type="CDD" id="cd00268">
    <property type="entry name" value="DEADc"/>
    <property type="match status" value="1"/>
</dbReference>
<dbReference type="CDD" id="cd18787">
    <property type="entry name" value="SF2_C_DEAD"/>
    <property type="match status" value="1"/>
</dbReference>
<dbReference type="SMART" id="SM00487">
    <property type="entry name" value="DEXDc"/>
    <property type="match status" value="1"/>
</dbReference>
<dbReference type="InterPro" id="IPR050079">
    <property type="entry name" value="DEAD_box_RNA_helicase"/>
</dbReference>
<dbReference type="GO" id="GO:0005829">
    <property type="term" value="C:cytosol"/>
    <property type="evidence" value="ECO:0007669"/>
    <property type="project" value="TreeGrafter"/>
</dbReference>
<sequence length="457" mass="47454">MPFAALGLSPALVHAANALGFTAPTPIQAEAIPAVLQGRDLLGCAQTGSGKTAAFGLPLLQQLLPQAQMATPGHGPRRLRALVLVPTRELAAQVGDVLRELAGHLPGQALKVAVAFGGVSINPQMMALRGGADVMVATPGRLLDLVDHNALSLAQVSTLVLDEADRLLDLGFADELQRVLALLPARRQNLLFSATFPAGVATLAEGLLRGPLRIDVPQAPETAPDIAQRAIAVEAARRTQLLKQLLKDEAGWSRVLVFVATQYAAEHVAEKLYKAGIYASPFHGGLSQGTRRQVLQEFKDERWQVVVTTDLAARGIDIAGLPAVVNYDLPRAAADYVHRIGRTGRAGASGTAVSFVTPETAPHWRLLAKRHGLLALPVEQIAGFEVALEPAATATPDAAAGDAGADTDAAAQAAQRPGKLPPGTGGIKGKRPSKKDKLRAAAAAAAQAGGTGKPAAD</sequence>
<organism evidence="13 14">
    <name type="scientific">Paracidovorax wautersii</name>
    <dbReference type="NCBI Taxonomy" id="1177982"/>
    <lineage>
        <taxon>Bacteria</taxon>
        <taxon>Pseudomonadati</taxon>
        <taxon>Pseudomonadota</taxon>
        <taxon>Betaproteobacteria</taxon>
        <taxon>Burkholderiales</taxon>
        <taxon>Comamonadaceae</taxon>
        <taxon>Paracidovorax</taxon>
    </lineage>
</organism>
<dbReference type="RefSeq" id="WP_092937066.1">
    <property type="nucleotide sequence ID" value="NZ_FONX01000001.1"/>
</dbReference>
<keyword evidence="14" id="KW-1185">Reference proteome</keyword>
<evidence type="ECO:0000259" key="11">
    <source>
        <dbReference type="PROSITE" id="PS51194"/>
    </source>
</evidence>
<dbReference type="PROSITE" id="PS51192">
    <property type="entry name" value="HELICASE_ATP_BIND_1"/>
    <property type="match status" value="1"/>
</dbReference>
<dbReference type="PROSITE" id="PS51195">
    <property type="entry name" value="Q_MOTIF"/>
    <property type="match status" value="1"/>
</dbReference>
<feature type="region of interest" description="Disordered" evidence="8">
    <location>
        <begin position="396"/>
        <end position="457"/>
    </location>
</feature>
<evidence type="ECO:0000256" key="7">
    <source>
        <dbReference type="RuleBase" id="RU000492"/>
    </source>
</evidence>
<feature type="chain" id="PRO_5012859520" evidence="9">
    <location>
        <begin position="16"/>
        <end position="457"/>
    </location>
</feature>
<evidence type="ECO:0000259" key="10">
    <source>
        <dbReference type="PROSITE" id="PS51192"/>
    </source>
</evidence>
<dbReference type="InterPro" id="IPR044742">
    <property type="entry name" value="DEAD/DEAH_RhlB"/>
</dbReference>
<dbReference type="InterPro" id="IPR014001">
    <property type="entry name" value="Helicase_ATP-bd"/>
</dbReference>
<feature type="domain" description="Helicase C-terminal" evidence="11">
    <location>
        <begin position="241"/>
        <end position="389"/>
    </location>
</feature>
<evidence type="ECO:0000256" key="3">
    <source>
        <dbReference type="ARBA" id="ARBA00022806"/>
    </source>
</evidence>
<feature type="signal peptide" evidence="9">
    <location>
        <begin position="1"/>
        <end position="15"/>
    </location>
</feature>
<feature type="compositionally biased region" description="Low complexity" evidence="8">
    <location>
        <begin position="396"/>
        <end position="415"/>
    </location>
</feature>
<evidence type="ECO:0000259" key="12">
    <source>
        <dbReference type="PROSITE" id="PS51195"/>
    </source>
</evidence>
<dbReference type="PANTHER" id="PTHR47959">
    <property type="entry name" value="ATP-DEPENDENT RNA HELICASE RHLE-RELATED"/>
    <property type="match status" value="1"/>
</dbReference>
<evidence type="ECO:0000256" key="8">
    <source>
        <dbReference type="SAM" id="MobiDB-lite"/>
    </source>
</evidence>
<evidence type="ECO:0000256" key="5">
    <source>
        <dbReference type="ARBA" id="ARBA00038437"/>
    </source>
</evidence>
<dbReference type="Proteomes" id="UP000199119">
    <property type="component" value="Unassembled WGS sequence"/>
</dbReference>
<dbReference type="GO" id="GO:0005524">
    <property type="term" value="F:ATP binding"/>
    <property type="evidence" value="ECO:0007669"/>
    <property type="project" value="UniProtKB-KW"/>
</dbReference>
<dbReference type="EMBL" id="FONX01000001">
    <property type="protein sequence ID" value="SFE36483.1"/>
    <property type="molecule type" value="Genomic_DNA"/>
</dbReference>
<feature type="compositionally biased region" description="Basic residues" evidence="8">
    <location>
        <begin position="428"/>
        <end position="437"/>
    </location>
</feature>
<dbReference type="PROSITE" id="PS00039">
    <property type="entry name" value="DEAD_ATP_HELICASE"/>
    <property type="match status" value="1"/>
</dbReference>
<dbReference type="PANTHER" id="PTHR47959:SF13">
    <property type="entry name" value="ATP-DEPENDENT RNA HELICASE RHLE"/>
    <property type="match status" value="1"/>
</dbReference>
<dbReference type="AlphaFoldDB" id="A0A1I2A0N1"/>
<dbReference type="SMART" id="SM00490">
    <property type="entry name" value="HELICc"/>
    <property type="match status" value="1"/>
</dbReference>
<feature type="domain" description="Helicase ATP-binding" evidence="10">
    <location>
        <begin position="32"/>
        <end position="214"/>
    </location>
</feature>
<feature type="short sequence motif" description="Q motif" evidence="6">
    <location>
        <begin position="1"/>
        <end position="29"/>
    </location>
</feature>
<dbReference type="Pfam" id="PF00270">
    <property type="entry name" value="DEAD"/>
    <property type="match status" value="1"/>
</dbReference>
<evidence type="ECO:0000313" key="14">
    <source>
        <dbReference type="Proteomes" id="UP000199119"/>
    </source>
</evidence>
<dbReference type="GO" id="GO:0003676">
    <property type="term" value="F:nucleic acid binding"/>
    <property type="evidence" value="ECO:0007669"/>
    <property type="project" value="InterPro"/>
</dbReference>
<keyword evidence="9" id="KW-0732">Signal</keyword>
<gene>
    <name evidence="13" type="ORF">SAMN04489711_101408</name>
</gene>
<dbReference type="InterPro" id="IPR027417">
    <property type="entry name" value="P-loop_NTPase"/>
</dbReference>
<keyword evidence="4 7" id="KW-0067">ATP-binding</keyword>
<evidence type="ECO:0000256" key="6">
    <source>
        <dbReference type="PROSITE-ProRule" id="PRU00552"/>
    </source>
</evidence>
<evidence type="ECO:0000313" key="13">
    <source>
        <dbReference type="EMBL" id="SFE36483.1"/>
    </source>
</evidence>
<dbReference type="OrthoDB" id="8520957at2"/>
<proteinExistence type="inferred from homology"/>
<dbReference type="STRING" id="1177982.SAMN04489711_101408"/>
<dbReference type="GO" id="GO:0003724">
    <property type="term" value="F:RNA helicase activity"/>
    <property type="evidence" value="ECO:0007669"/>
    <property type="project" value="InterPro"/>
</dbReference>
<dbReference type="Gene3D" id="3.40.50.300">
    <property type="entry name" value="P-loop containing nucleotide triphosphate hydrolases"/>
    <property type="match status" value="2"/>
</dbReference>
<protein>
    <submittedName>
        <fullName evidence="13">Superfamily II DNA and RNA helicase</fullName>
    </submittedName>
</protein>
<evidence type="ECO:0000256" key="9">
    <source>
        <dbReference type="SAM" id="SignalP"/>
    </source>
</evidence>
<feature type="compositionally biased region" description="Low complexity" evidence="8">
    <location>
        <begin position="440"/>
        <end position="457"/>
    </location>
</feature>
<dbReference type="InterPro" id="IPR001650">
    <property type="entry name" value="Helicase_C-like"/>
</dbReference>
<accession>A0A1I2A0N1</accession>
<dbReference type="GO" id="GO:0016787">
    <property type="term" value="F:hydrolase activity"/>
    <property type="evidence" value="ECO:0007669"/>
    <property type="project" value="UniProtKB-KW"/>
</dbReference>
<dbReference type="InterPro" id="IPR000629">
    <property type="entry name" value="RNA-helicase_DEAD-box_CS"/>
</dbReference>
<keyword evidence="2 7" id="KW-0378">Hydrolase</keyword>
<dbReference type="Pfam" id="PF00271">
    <property type="entry name" value="Helicase_C"/>
    <property type="match status" value="1"/>
</dbReference>
<evidence type="ECO:0000256" key="2">
    <source>
        <dbReference type="ARBA" id="ARBA00022801"/>
    </source>
</evidence>
<dbReference type="InterPro" id="IPR011545">
    <property type="entry name" value="DEAD/DEAH_box_helicase_dom"/>
</dbReference>
<keyword evidence="3 7" id="KW-0347">Helicase</keyword>
<evidence type="ECO:0000256" key="1">
    <source>
        <dbReference type="ARBA" id="ARBA00022741"/>
    </source>
</evidence>
<dbReference type="SUPFAM" id="SSF52540">
    <property type="entry name" value="P-loop containing nucleoside triphosphate hydrolases"/>
    <property type="match status" value="1"/>
</dbReference>
<evidence type="ECO:0000256" key="4">
    <source>
        <dbReference type="ARBA" id="ARBA00022840"/>
    </source>
</evidence>
<name>A0A1I2A0N1_9BURK</name>
<reference evidence="14" key="1">
    <citation type="submission" date="2016-10" db="EMBL/GenBank/DDBJ databases">
        <authorList>
            <person name="Varghese N."/>
            <person name="Submissions S."/>
        </authorList>
    </citation>
    <scope>NUCLEOTIDE SEQUENCE [LARGE SCALE GENOMIC DNA]</scope>
    <source>
        <strain evidence="14">DSM 27981</strain>
    </source>
</reference>
<comment type="similarity">
    <text evidence="5 7">Belongs to the DEAD box helicase family.</text>
</comment>
<keyword evidence="1 7" id="KW-0547">Nucleotide-binding</keyword>
<dbReference type="InterPro" id="IPR014014">
    <property type="entry name" value="RNA_helicase_DEAD_Q_motif"/>
</dbReference>